<keyword evidence="2" id="KW-1185">Reference proteome</keyword>
<dbReference type="RefSeq" id="WP_015853883.1">
    <property type="nucleotide sequence ID" value="NC_012880.1"/>
</dbReference>
<dbReference type="eggNOG" id="COG0251">
    <property type="taxonomic scope" value="Bacteria"/>
</dbReference>
<accession>C6C7N2</accession>
<gene>
    <name evidence="1" type="ordered locus">Dd703_2187</name>
</gene>
<reference evidence="1" key="1">
    <citation type="submission" date="2009-06" db="EMBL/GenBank/DDBJ databases">
        <title>Complete sequence of Dickeya dadantii Ech703.</title>
        <authorList>
            <consortium name="US DOE Joint Genome Institute"/>
            <person name="Lucas S."/>
            <person name="Copeland A."/>
            <person name="Lapidus A."/>
            <person name="Glavina del Rio T."/>
            <person name="Dalin E."/>
            <person name="Tice H."/>
            <person name="Bruce D."/>
            <person name="Goodwin L."/>
            <person name="Pitluck S."/>
            <person name="Chertkov O."/>
            <person name="Brettin T."/>
            <person name="Detter J.C."/>
            <person name="Han C."/>
            <person name="Larimer F."/>
            <person name="Land M."/>
            <person name="Hauser L."/>
            <person name="Kyrpides N."/>
            <person name="Mikhailova N."/>
            <person name="Balakrishnan V."/>
            <person name="Glasner J."/>
            <person name="Perna N.T."/>
        </authorList>
    </citation>
    <scope>NUCLEOTIDE SEQUENCE [LARGE SCALE GENOMIC DNA]</scope>
    <source>
        <strain evidence="1">Ech703</strain>
    </source>
</reference>
<dbReference type="CDD" id="cd00448">
    <property type="entry name" value="YjgF_YER057c_UK114_family"/>
    <property type="match status" value="1"/>
</dbReference>
<proteinExistence type="predicted"/>
<evidence type="ECO:0000313" key="2">
    <source>
        <dbReference type="Proteomes" id="UP000002734"/>
    </source>
</evidence>
<dbReference type="SUPFAM" id="SSF55298">
    <property type="entry name" value="YjgF-like"/>
    <property type="match status" value="1"/>
</dbReference>
<dbReference type="EMBL" id="CP001654">
    <property type="protein sequence ID" value="ACS85974.1"/>
    <property type="molecule type" value="Genomic_DNA"/>
</dbReference>
<dbReference type="Gene3D" id="3.30.1330.40">
    <property type="entry name" value="RutC-like"/>
    <property type="match status" value="1"/>
</dbReference>
<organism evidence="1 2">
    <name type="scientific">Musicola paradisiaca (strain Ech703)</name>
    <name type="common">Dickeya paradisiaca</name>
    <name type="synonym">Dickeya dadantii</name>
    <dbReference type="NCBI Taxonomy" id="579405"/>
    <lineage>
        <taxon>Bacteria</taxon>
        <taxon>Pseudomonadati</taxon>
        <taxon>Pseudomonadota</taxon>
        <taxon>Gammaproteobacteria</taxon>
        <taxon>Enterobacterales</taxon>
        <taxon>Pectobacteriaceae</taxon>
        <taxon>Musicola</taxon>
    </lineage>
</organism>
<dbReference type="STRING" id="579405.Dd703_2187"/>
<dbReference type="Pfam" id="PF01042">
    <property type="entry name" value="Ribonuc_L-PSP"/>
    <property type="match status" value="1"/>
</dbReference>
<protein>
    <submittedName>
        <fullName evidence="1">Endoribonuclease L-PSP</fullName>
    </submittedName>
</protein>
<name>C6C7N2_MUSP7</name>
<dbReference type="InterPro" id="IPR035959">
    <property type="entry name" value="RutC-like_sf"/>
</dbReference>
<dbReference type="AlphaFoldDB" id="C6C7N2"/>
<dbReference type="HOGENOM" id="CLU_2070783_0_0_6"/>
<evidence type="ECO:0000313" key="1">
    <source>
        <dbReference type="EMBL" id="ACS85974.1"/>
    </source>
</evidence>
<dbReference type="InterPro" id="IPR006175">
    <property type="entry name" value="YjgF/YER057c/UK114"/>
</dbReference>
<dbReference type="KEGG" id="dda:Dd703_2187"/>
<dbReference type="Proteomes" id="UP000002734">
    <property type="component" value="Chromosome"/>
</dbReference>
<sequence>MMIMRAAPHTKDDTCPACVVAGGFIFLAHHSGGHEKADAVFQARASLKALSRTLQSVDASLNDMVQLTLYLKHRQDFPAVRDVFREFFTDGHYPARMTVFTDFISENCLCMMDGTAVVASSPDAQ</sequence>